<dbReference type="OrthoDB" id="2215609at2"/>
<dbReference type="Proteomes" id="UP000183816">
    <property type="component" value="Unassembled WGS sequence"/>
</dbReference>
<protein>
    <recommendedName>
        <fullName evidence="4">Tetratricopeptide repeat protein</fullName>
    </recommendedName>
</protein>
<feature type="transmembrane region" description="Helical" evidence="1">
    <location>
        <begin position="49"/>
        <end position="72"/>
    </location>
</feature>
<proteinExistence type="predicted"/>
<accession>A0A1H0MA43</accession>
<gene>
    <name evidence="2" type="ORF">SAMN05216347_102260</name>
</gene>
<reference evidence="2 3" key="1">
    <citation type="submission" date="2016-10" db="EMBL/GenBank/DDBJ databases">
        <authorList>
            <person name="de Groot N.N."/>
        </authorList>
    </citation>
    <scope>NUCLEOTIDE SEQUENCE [LARGE SCALE GENOMIC DNA]</scope>
    <source>
        <strain evidence="2 3">Sb04</strain>
    </source>
</reference>
<evidence type="ECO:0000256" key="1">
    <source>
        <dbReference type="SAM" id="Phobius"/>
    </source>
</evidence>
<evidence type="ECO:0008006" key="4">
    <source>
        <dbReference type="Google" id="ProtNLM"/>
    </source>
</evidence>
<keyword evidence="1" id="KW-0812">Transmembrane</keyword>
<feature type="transmembrane region" description="Helical" evidence="1">
    <location>
        <begin position="152"/>
        <end position="171"/>
    </location>
</feature>
<keyword evidence="1" id="KW-0472">Membrane</keyword>
<feature type="transmembrane region" description="Helical" evidence="1">
    <location>
        <begin position="20"/>
        <end position="43"/>
    </location>
</feature>
<organism evidence="2 3">
    <name type="scientific">Streptococcus equinus</name>
    <name type="common">Streptococcus bovis</name>
    <dbReference type="NCBI Taxonomy" id="1335"/>
    <lineage>
        <taxon>Bacteria</taxon>
        <taxon>Bacillati</taxon>
        <taxon>Bacillota</taxon>
        <taxon>Bacilli</taxon>
        <taxon>Lactobacillales</taxon>
        <taxon>Streptococcaceae</taxon>
        <taxon>Streptococcus</taxon>
    </lineage>
</organism>
<evidence type="ECO:0000313" key="2">
    <source>
        <dbReference type="EMBL" id="SDO77329.1"/>
    </source>
</evidence>
<sequence length="277" mass="32202">MFNNISKKISKMSTENIQNYQFRIKLLMFLLTIIYIIGTFFLLSKDMMFVFGLLTIAMVTFIVFYLLIAAAITKGVYMILTDVLSPERYLKSLDKISSYKQGGIGSNNYNLRILYESNKAFGLIANGKFFEALDCLENIDASRFNKYQKKRYYPNYLLLKFMALLLSGQSYHLPDFTSSFEKLGVDINDTTIGNRQLNMIEAMDSIITNKEVNYYFEAADAKSRYSSLENNYFKAKNQLLLGNYKDAKENFQKIANENPELFYVREAKKYLEELDNE</sequence>
<name>A0A1H0MA43_STREI</name>
<evidence type="ECO:0000313" key="3">
    <source>
        <dbReference type="Proteomes" id="UP000183816"/>
    </source>
</evidence>
<keyword evidence="1" id="KW-1133">Transmembrane helix</keyword>
<dbReference type="RefSeq" id="WP_093815405.1">
    <property type="nucleotide sequence ID" value="NZ_FNJK01000002.1"/>
</dbReference>
<dbReference type="EMBL" id="FNJK01000002">
    <property type="protein sequence ID" value="SDO77329.1"/>
    <property type="molecule type" value="Genomic_DNA"/>
</dbReference>
<dbReference type="AlphaFoldDB" id="A0A1H0MA43"/>